<dbReference type="Gene3D" id="3.40.50.1820">
    <property type="entry name" value="alpha/beta hydrolase"/>
    <property type="match status" value="1"/>
</dbReference>
<dbReference type="Pfam" id="PF12146">
    <property type="entry name" value="Hydrolase_4"/>
    <property type="match status" value="1"/>
</dbReference>
<gene>
    <name evidence="2" type="ORF">FYJ24_05065</name>
</gene>
<dbReference type="InterPro" id="IPR029058">
    <property type="entry name" value="AB_hydrolase_fold"/>
</dbReference>
<feature type="domain" description="Serine aminopeptidase S33" evidence="1">
    <location>
        <begin position="71"/>
        <end position="289"/>
    </location>
</feature>
<evidence type="ECO:0000313" key="3">
    <source>
        <dbReference type="Proteomes" id="UP000470875"/>
    </source>
</evidence>
<keyword evidence="3" id="KW-1185">Reference proteome</keyword>
<accession>A0A6N7W7C4</accession>
<dbReference type="InterPro" id="IPR051044">
    <property type="entry name" value="MAG_DAG_Lipase"/>
</dbReference>
<dbReference type="SUPFAM" id="SSF53474">
    <property type="entry name" value="alpha/beta-Hydrolases"/>
    <property type="match status" value="1"/>
</dbReference>
<evidence type="ECO:0000259" key="1">
    <source>
        <dbReference type="Pfam" id="PF12146"/>
    </source>
</evidence>
<reference evidence="2 3" key="1">
    <citation type="submission" date="2019-08" db="EMBL/GenBank/DDBJ databases">
        <title>In-depth cultivation of the pig gut microbiome towards novel bacterial diversity and tailored functional studies.</title>
        <authorList>
            <person name="Wylensek D."/>
            <person name="Hitch T.C.A."/>
            <person name="Clavel T."/>
        </authorList>
    </citation>
    <scope>NUCLEOTIDE SEQUENCE [LARGE SCALE GENOMIC DNA]</scope>
    <source>
        <strain evidence="2 3">WB03_NA08</strain>
    </source>
</reference>
<sequence>MVDDLPEVPDQTAPNDVEYDVLAPWGTGGPPASGLWVTDILGTPYSCRTLELLDDEEGPVVATLVRKTRRNPRFILLYLHGRNDYFFQTELSEIIDHSGGAFYALDLRKYGRSLRPWQTIGYIDDLSAYDEDISAALDLIRLDHPDLPLIVMGHSTGGLIATLWTYRHPGACTGLILNSAWLDLQKFASMKPALKGVLDRVAARSPHAPVIGAGSDTYSRSLSGGWEQSGFPLPAHLEAYRDDPAVRGWVYAPEWKRPDSYPVPAAWLAAVIRGQEEIEKNAHIDCPILSMTSTRSMLDEKWSPDVFSSDIVLDVNAIRKRAVNLSDCVTMARLPGKHDLATSDPDVRADYYAIITRWLRAVCP</sequence>
<name>A0A6N7W7C4_9ACTO</name>
<dbReference type="InterPro" id="IPR022742">
    <property type="entry name" value="Hydrolase_4"/>
</dbReference>
<dbReference type="EMBL" id="VULO01000005">
    <property type="protein sequence ID" value="MSS84146.1"/>
    <property type="molecule type" value="Genomic_DNA"/>
</dbReference>
<organism evidence="2 3">
    <name type="scientific">Scrofimicrobium canadense</name>
    <dbReference type="NCBI Taxonomy" id="2652290"/>
    <lineage>
        <taxon>Bacteria</taxon>
        <taxon>Bacillati</taxon>
        <taxon>Actinomycetota</taxon>
        <taxon>Actinomycetes</taxon>
        <taxon>Actinomycetales</taxon>
        <taxon>Actinomycetaceae</taxon>
        <taxon>Scrofimicrobium</taxon>
    </lineage>
</organism>
<dbReference type="PANTHER" id="PTHR11614">
    <property type="entry name" value="PHOSPHOLIPASE-RELATED"/>
    <property type="match status" value="1"/>
</dbReference>
<evidence type="ECO:0000313" key="2">
    <source>
        <dbReference type="EMBL" id="MSS84146.1"/>
    </source>
</evidence>
<comment type="caution">
    <text evidence="2">The sequence shown here is derived from an EMBL/GenBank/DDBJ whole genome shotgun (WGS) entry which is preliminary data.</text>
</comment>
<dbReference type="RefSeq" id="WP_154544233.1">
    <property type="nucleotide sequence ID" value="NZ_VULO01000005.1"/>
</dbReference>
<proteinExistence type="predicted"/>
<dbReference type="Proteomes" id="UP000470875">
    <property type="component" value="Unassembled WGS sequence"/>
</dbReference>
<dbReference type="AlphaFoldDB" id="A0A6N7W7C4"/>
<protein>
    <submittedName>
        <fullName evidence="2">Lysophospholipase</fullName>
    </submittedName>
</protein>